<evidence type="ECO:0000259" key="1">
    <source>
        <dbReference type="Pfam" id="PF06985"/>
    </source>
</evidence>
<dbReference type="Pfam" id="PF06985">
    <property type="entry name" value="HET"/>
    <property type="match status" value="1"/>
</dbReference>
<keyword evidence="3" id="KW-1185">Reference proteome</keyword>
<evidence type="ECO:0000313" key="3">
    <source>
        <dbReference type="Proteomes" id="UP001321760"/>
    </source>
</evidence>
<comment type="caution">
    <text evidence="2">The sequence shown here is derived from an EMBL/GenBank/DDBJ whole genome shotgun (WGS) entry which is preliminary data.</text>
</comment>
<feature type="domain" description="Heterokaryon incompatibility" evidence="1">
    <location>
        <begin position="78"/>
        <end position="252"/>
    </location>
</feature>
<accession>A0AAV9GL10</accession>
<protein>
    <submittedName>
        <fullName evidence="2">Heterokaryon incompatibility protein-domain-containing protein</fullName>
    </submittedName>
</protein>
<dbReference type="PANTHER" id="PTHR24148">
    <property type="entry name" value="ANKYRIN REPEAT DOMAIN-CONTAINING PROTEIN 39 HOMOLOG-RELATED"/>
    <property type="match status" value="1"/>
</dbReference>
<gene>
    <name evidence="2" type="ORF">QBC34DRAFT_405776</name>
</gene>
<organism evidence="2 3">
    <name type="scientific">Podospora aff. communis PSN243</name>
    <dbReference type="NCBI Taxonomy" id="3040156"/>
    <lineage>
        <taxon>Eukaryota</taxon>
        <taxon>Fungi</taxon>
        <taxon>Dikarya</taxon>
        <taxon>Ascomycota</taxon>
        <taxon>Pezizomycotina</taxon>
        <taxon>Sordariomycetes</taxon>
        <taxon>Sordariomycetidae</taxon>
        <taxon>Sordariales</taxon>
        <taxon>Podosporaceae</taxon>
        <taxon>Podospora</taxon>
    </lineage>
</organism>
<proteinExistence type="predicted"/>
<dbReference type="EMBL" id="MU865939">
    <property type="protein sequence ID" value="KAK4449036.1"/>
    <property type="molecule type" value="Genomic_DNA"/>
</dbReference>
<dbReference type="InterPro" id="IPR052895">
    <property type="entry name" value="HetReg/Transcr_Mod"/>
</dbReference>
<name>A0AAV9GL10_9PEZI</name>
<reference evidence="2" key="1">
    <citation type="journal article" date="2023" name="Mol. Phylogenet. Evol.">
        <title>Genome-scale phylogeny and comparative genomics of the fungal order Sordariales.</title>
        <authorList>
            <person name="Hensen N."/>
            <person name="Bonometti L."/>
            <person name="Westerberg I."/>
            <person name="Brannstrom I.O."/>
            <person name="Guillou S."/>
            <person name="Cros-Aarteil S."/>
            <person name="Calhoun S."/>
            <person name="Haridas S."/>
            <person name="Kuo A."/>
            <person name="Mondo S."/>
            <person name="Pangilinan J."/>
            <person name="Riley R."/>
            <person name="LaButti K."/>
            <person name="Andreopoulos B."/>
            <person name="Lipzen A."/>
            <person name="Chen C."/>
            <person name="Yan M."/>
            <person name="Daum C."/>
            <person name="Ng V."/>
            <person name="Clum A."/>
            <person name="Steindorff A."/>
            <person name="Ohm R.A."/>
            <person name="Martin F."/>
            <person name="Silar P."/>
            <person name="Natvig D.O."/>
            <person name="Lalanne C."/>
            <person name="Gautier V."/>
            <person name="Ament-Velasquez S.L."/>
            <person name="Kruys A."/>
            <person name="Hutchinson M.I."/>
            <person name="Powell A.J."/>
            <person name="Barry K."/>
            <person name="Miller A.N."/>
            <person name="Grigoriev I.V."/>
            <person name="Debuchy R."/>
            <person name="Gladieux P."/>
            <person name="Hiltunen Thoren M."/>
            <person name="Johannesson H."/>
        </authorList>
    </citation>
    <scope>NUCLEOTIDE SEQUENCE</scope>
    <source>
        <strain evidence="2">PSN243</strain>
    </source>
</reference>
<reference evidence="2" key="2">
    <citation type="submission" date="2023-05" db="EMBL/GenBank/DDBJ databases">
        <authorList>
            <consortium name="Lawrence Berkeley National Laboratory"/>
            <person name="Steindorff A."/>
            <person name="Hensen N."/>
            <person name="Bonometti L."/>
            <person name="Westerberg I."/>
            <person name="Brannstrom I.O."/>
            <person name="Guillou S."/>
            <person name="Cros-Aarteil S."/>
            <person name="Calhoun S."/>
            <person name="Haridas S."/>
            <person name="Kuo A."/>
            <person name="Mondo S."/>
            <person name="Pangilinan J."/>
            <person name="Riley R."/>
            <person name="Labutti K."/>
            <person name="Andreopoulos B."/>
            <person name="Lipzen A."/>
            <person name="Chen C."/>
            <person name="Yanf M."/>
            <person name="Daum C."/>
            <person name="Ng V."/>
            <person name="Clum A."/>
            <person name="Ohm R."/>
            <person name="Martin F."/>
            <person name="Silar P."/>
            <person name="Natvig D."/>
            <person name="Lalanne C."/>
            <person name="Gautier V."/>
            <person name="Ament-Velasquez S.L."/>
            <person name="Kruys A."/>
            <person name="Hutchinson M.I."/>
            <person name="Powell A.J."/>
            <person name="Barry K."/>
            <person name="Miller A.N."/>
            <person name="Grigoriev I.V."/>
            <person name="Debuchy R."/>
            <person name="Gladieux P."/>
            <person name="Thoren M.H."/>
            <person name="Johannesson H."/>
        </authorList>
    </citation>
    <scope>NUCLEOTIDE SEQUENCE</scope>
    <source>
        <strain evidence="2">PSN243</strain>
    </source>
</reference>
<dbReference type="InterPro" id="IPR010730">
    <property type="entry name" value="HET"/>
</dbReference>
<dbReference type="PANTHER" id="PTHR24148:SF64">
    <property type="entry name" value="HETEROKARYON INCOMPATIBILITY DOMAIN-CONTAINING PROTEIN"/>
    <property type="match status" value="1"/>
</dbReference>
<dbReference type="Proteomes" id="UP001321760">
    <property type="component" value="Unassembled WGS sequence"/>
</dbReference>
<dbReference type="Pfam" id="PF26639">
    <property type="entry name" value="Het-6_barrel"/>
    <property type="match status" value="1"/>
</dbReference>
<evidence type="ECO:0000313" key="2">
    <source>
        <dbReference type="EMBL" id="KAK4449036.1"/>
    </source>
</evidence>
<sequence length="697" mass="78208">MAEYFQYKPLDSSNKQIRLVRLLGTPLEEDSPHHNDPIQLRIVHATLDGRPDEAGNLILESWDADTTGIDSQPPPDKYFALSYTWGAPFDGLDPEWNDPQPTHVVYANGCEFMVRRNLLEALRHLRRKGFFRLPIWIDAMCINQDDLGEREAQVRRMDEIYASALATVVWLGPASAGSSLAFPVITDLSASWHRREKELQTNMSNGLSPEQIARYREFAEIELGDANAREMLVAMKSLLTRHWFHRAWVAQEVILKGTVVMLCGGSSRMVGLDELHATTAALMQHSNYVPKFCPEKDLLFGPALRAAALQAGRVATLMQLREEFRHAKQIPIRRALSYLREQRATDPRDKIFAALGFCGGEDRSLIHIDYAAPVQVVYTRFTRSWIQRELSLGILAYCYHSATTALPSWVVDWCDFAENAQDPSDILIDHHRWQSLASFELHNPLGNAQSEKRYAAGRNHPLLFEFDNDGKTLTLHGVRVGEVMGTHNHSLNGLRDSQGRDKGENRGIDLDQILDSIFRWIVRTLGEDSTAGGLAPSSETSPNDRIYADSAVYPPTSETLTDAVYRTVAADLEAELPIPGYPRRLKSYMAPLDISTPSNIWWIGRAIITLGETRALFATRDGYLGLGPNRAREGDVVFVIPGNETPLVLRPLPGTQDKFTLVGECYVHGIMDGQALDDYTDEVDGQNTVKTQTIYLV</sequence>
<dbReference type="AlphaFoldDB" id="A0AAV9GL10"/>